<sequence>HPYRGEGFALPVVEAMACGLPAIVTDAGPALDYASDETAYLIPARPGEFVECRVGDLETIGRPWLFEPDPDALVGHLRRVAGDLGAARLIGAAASGRIREHFTWARTAEAVEARLQALARMAPRAGSAGGRTMA</sequence>
<dbReference type="PANTHER" id="PTHR46656:SF3">
    <property type="entry name" value="PUTATIVE-RELATED"/>
    <property type="match status" value="1"/>
</dbReference>
<dbReference type="GO" id="GO:0016757">
    <property type="term" value="F:glycosyltransferase activity"/>
    <property type="evidence" value="ECO:0007669"/>
    <property type="project" value="InterPro"/>
</dbReference>
<reference evidence="1" key="1">
    <citation type="journal article" date="2013" name="Environ. Microbiol.">
        <title>Seasonally variable intestinal metagenomes of the red palm weevil (Rhynchophorus ferrugineus).</title>
        <authorList>
            <person name="Jia S."/>
            <person name="Zhang X."/>
            <person name="Zhang G."/>
            <person name="Yin A."/>
            <person name="Zhang S."/>
            <person name="Li F."/>
            <person name="Wang L."/>
            <person name="Zhao D."/>
            <person name="Yun Q."/>
            <person name="Tala"/>
            <person name="Wang J."/>
            <person name="Sun G."/>
            <person name="Baabdullah M."/>
            <person name="Yu X."/>
            <person name="Hu S."/>
            <person name="Al-Mssallem I.S."/>
            <person name="Yu J."/>
        </authorList>
    </citation>
    <scope>NUCLEOTIDE SEQUENCE</scope>
</reference>
<dbReference type="SUPFAM" id="SSF53756">
    <property type="entry name" value="UDP-Glycosyltransferase/glycogen phosphorylase"/>
    <property type="match status" value="1"/>
</dbReference>
<protein>
    <submittedName>
        <fullName evidence="1">CAZy families GT4 protein</fullName>
    </submittedName>
</protein>
<organism evidence="1">
    <name type="scientific">uncultured Candidatus Protochlamydia sp</name>
    <dbReference type="NCBI Taxonomy" id="464463"/>
    <lineage>
        <taxon>Bacteria</taxon>
        <taxon>Pseudomonadati</taxon>
        <taxon>Chlamydiota</taxon>
        <taxon>Chlamydiia</taxon>
        <taxon>Parachlamydiales</taxon>
        <taxon>Parachlamydiaceae</taxon>
        <taxon>Candidatus Protochlamydia</taxon>
        <taxon>environmental samples</taxon>
    </lineage>
</organism>
<dbReference type="PANTHER" id="PTHR46656">
    <property type="entry name" value="PUTATIVE-RELATED"/>
    <property type="match status" value="1"/>
</dbReference>
<evidence type="ECO:0000313" key="1">
    <source>
        <dbReference type="EMBL" id="AIA84177.1"/>
    </source>
</evidence>
<proteinExistence type="predicted"/>
<dbReference type="EMBL" id="KF116927">
    <property type="protein sequence ID" value="AIA84177.1"/>
    <property type="molecule type" value="Genomic_DNA"/>
</dbReference>
<name>A0A060BNI0_9BACT</name>
<dbReference type="AlphaFoldDB" id="A0A060BNI0"/>
<feature type="non-terminal residue" evidence="1">
    <location>
        <position position="1"/>
    </location>
</feature>
<dbReference type="Pfam" id="PF13692">
    <property type="entry name" value="Glyco_trans_1_4"/>
    <property type="match status" value="1"/>
</dbReference>
<feature type="non-terminal residue" evidence="1">
    <location>
        <position position="134"/>
    </location>
</feature>
<accession>A0A060BNI0</accession>
<dbReference type="Gene3D" id="3.40.50.2000">
    <property type="entry name" value="Glycogen Phosphorylase B"/>
    <property type="match status" value="1"/>
</dbReference>